<dbReference type="EMBL" id="JADPIE010000001">
    <property type="protein sequence ID" value="MBF8435785.1"/>
    <property type="molecule type" value="Genomic_DNA"/>
</dbReference>
<name>A0A931ASQ9_9FIRM</name>
<reference evidence="1" key="1">
    <citation type="submission" date="2020-11" db="EMBL/GenBank/DDBJ databases">
        <title>Halonatronomonas betainensis gen. nov., sp. nov. a novel haloalkaliphilic representative of the family Halanaerobiacae capable of betaine degradation.</title>
        <authorList>
            <person name="Boltyanskaya Y."/>
            <person name="Kevbrin V."/>
            <person name="Detkova E."/>
            <person name="Grouzdev D.S."/>
            <person name="Koziaeva V."/>
            <person name="Zhilina T."/>
        </authorList>
    </citation>
    <scope>NUCLEOTIDE SEQUENCE</scope>
    <source>
        <strain evidence="1">Z-7014</strain>
    </source>
</reference>
<protein>
    <submittedName>
        <fullName evidence="1">Uncharacterized protein</fullName>
    </submittedName>
</protein>
<gene>
    <name evidence="1" type="ORF">I0Q91_01715</name>
</gene>
<keyword evidence="2" id="KW-1185">Reference proteome</keyword>
<dbReference type="Proteomes" id="UP000621436">
    <property type="component" value="Unassembled WGS sequence"/>
</dbReference>
<comment type="caution">
    <text evidence="1">The sequence shown here is derived from an EMBL/GenBank/DDBJ whole genome shotgun (WGS) entry which is preliminary data.</text>
</comment>
<accession>A0A931ASQ9</accession>
<dbReference type="AlphaFoldDB" id="A0A931ASQ9"/>
<sequence length="377" mass="43964">MNSYLQDLLINKDKAGVDKYLNRLIKNKHWTLISLIDELLPGLLFESNLTYGSFHQVKMALFLRRLSINNILSKETEEGVARVILTEMLNRNWLNIEAGDFKGADRIDQPLDNMVEELNKGNIHNSYYYAIQEYKDNPANLSEYLLGIGSLGIPDSLGHSLSCFQPVIEDLVFPHHQYAETALLSYVTYLGRRNIPEDFDPEDYSLKEEPDWTELLKKAASGSGIINLHHMITSYIYLAWKDSDYHQGDYKLPFKILVDWFKDKKVDQTRLERVENLEVSTWLPSDYAGFYDAFDYDNPDETARMVINLAEAKYSRLYDWMVRLYADDYDQPRWNPHFYTGLYSALSLYGMEDIDELVVLRMALDQAVRYYINGMKN</sequence>
<evidence type="ECO:0000313" key="2">
    <source>
        <dbReference type="Proteomes" id="UP000621436"/>
    </source>
</evidence>
<proteinExistence type="predicted"/>
<evidence type="ECO:0000313" key="1">
    <source>
        <dbReference type="EMBL" id="MBF8435785.1"/>
    </source>
</evidence>
<organism evidence="1 2">
    <name type="scientific">Halonatronomonas betaini</name>
    <dbReference type="NCBI Taxonomy" id="2778430"/>
    <lineage>
        <taxon>Bacteria</taxon>
        <taxon>Bacillati</taxon>
        <taxon>Bacillota</taxon>
        <taxon>Clostridia</taxon>
        <taxon>Halanaerobiales</taxon>
        <taxon>Halarsenatibacteraceae</taxon>
        <taxon>Halonatronomonas</taxon>
    </lineage>
</organism>
<dbReference type="RefSeq" id="WP_270452460.1">
    <property type="nucleotide sequence ID" value="NZ_JADPIE010000001.1"/>
</dbReference>